<dbReference type="AlphaFoldDB" id="A0A449BJ27"/>
<gene>
    <name evidence="6" type="primary">bglB</name>
    <name evidence="6" type="ORF">NCTC10172_00453</name>
</gene>
<dbReference type="Gene3D" id="3.40.50.1700">
    <property type="entry name" value="Glycoside hydrolase family 3 C-terminal domain"/>
    <property type="match status" value="1"/>
</dbReference>
<evidence type="ECO:0000256" key="1">
    <source>
        <dbReference type="ARBA" id="ARBA00005336"/>
    </source>
</evidence>
<dbReference type="Pfam" id="PF00933">
    <property type="entry name" value="Glyco_hydro_3"/>
    <property type="match status" value="1"/>
</dbReference>
<dbReference type="PRINTS" id="PR00133">
    <property type="entry name" value="GLHYDRLASE3"/>
</dbReference>
<dbReference type="Pfam" id="PF14310">
    <property type="entry name" value="Fn3-like"/>
    <property type="match status" value="1"/>
</dbReference>
<dbReference type="InterPro" id="IPR013783">
    <property type="entry name" value="Ig-like_fold"/>
</dbReference>
<dbReference type="Pfam" id="PF01915">
    <property type="entry name" value="Glyco_hydro_3_C"/>
    <property type="match status" value="1"/>
</dbReference>
<keyword evidence="2 4" id="KW-0378">Hydrolase</keyword>
<dbReference type="Gene3D" id="2.60.40.10">
    <property type="entry name" value="Immunoglobulins"/>
    <property type="match status" value="1"/>
</dbReference>
<organism evidence="6 7">
    <name type="scientific">Acholeplasma hippikon</name>
    <dbReference type="NCBI Taxonomy" id="264636"/>
    <lineage>
        <taxon>Bacteria</taxon>
        <taxon>Bacillati</taxon>
        <taxon>Mycoplasmatota</taxon>
        <taxon>Mollicutes</taxon>
        <taxon>Acholeplasmatales</taxon>
        <taxon>Acholeplasmataceae</taxon>
        <taxon>Acholeplasma</taxon>
    </lineage>
</organism>
<protein>
    <submittedName>
        <fullName evidence="6">Thermostable beta-glucosidase B</fullName>
        <ecNumber evidence="6">3.2.1.21</ecNumber>
    </submittedName>
</protein>
<dbReference type="STRING" id="1408416.GCA_000702765_00037"/>
<dbReference type="InterPro" id="IPR017853">
    <property type="entry name" value="GH"/>
</dbReference>
<dbReference type="InterPro" id="IPR050288">
    <property type="entry name" value="Cellulose_deg_GH3"/>
</dbReference>
<dbReference type="KEGG" id="ahk:NCTC10172_00453"/>
<dbReference type="Proteomes" id="UP000290909">
    <property type="component" value="Chromosome"/>
</dbReference>
<dbReference type="InterPro" id="IPR036881">
    <property type="entry name" value="Glyco_hydro_3_C_sf"/>
</dbReference>
<dbReference type="PANTHER" id="PTHR42715">
    <property type="entry name" value="BETA-GLUCOSIDASE"/>
    <property type="match status" value="1"/>
</dbReference>
<evidence type="ECO:0000313" key="6">
    <source>
        <dbReference type="EMBL" id="VEU82442.1"/>
    </source>
</evidence>
<dbReference type="SMART" id="SM01217">
    <property type="entry name" value="Fn3_like"/>
    <property type="match status" value="1"/>
</dbReference>
<dbReference type="PROSITE" id="PS00775">
    <property type="entry name" value="GLYCOSYL_HYDROL_F3"/>
    <property type="match status" value="1"/>
</dbReference>
<evidence type="ECO:0000256" key="3">
    <source>
        <dbReference type="ARBA" id="ARBA00023277"/>
    </source>
</evidence>
<dbReference type="InterPro" id="IPR036962">
    <property type="entry name" value="Glyco_hydro_3_N_sf"/>
</dbReference>
<sequence length="785" mass="89607">MELTLDEKIELLEGLDVWHTKHFNKLSKFMMADGPHGLRKQLSHGDNLGINGSEVATLFPTASLLASSFDRNLLEKLGNALANQAKSQEVNMVLGPGINIKRTPLCGRNFEYFSEDPYLTGELASSYVRGVESNRIGTSVKHFFANNQETNRLFINTVVDERALHEIYLKAFKRVIKEKPASIMASYNKINGYYGTEHPIINNLLRNEWGYKGVVVSDWGAIDNRLNALKEGTDLEMPSSKGYYSKIVKDSLSDQPDLVNYIDESTNRIIEMINKYQINEKIETDFEVDHELAIKIALESMVLLKNDNILPLSNHKKTVIIGGFIENIRTQGGGSSHINPYRVDQINEIYQSYFEHAKLSLGYELDHDGKSPLLFEDACKKAKESDQVIYLMGLPERLETEGIDRKTINLPKTQVDLLKELYKVNQNIVVVLLTGSVVDTSYKDYAKGILLAYLPGEGGAHAILKTLIGESNPSGRLPETWIENLNDVPKIGYDNASVYYDESIFVGYRKYSSFNIKVNYPFGYGLSYSKLTYDDFKIEAHDTFYLLSMKIKNESEMDAKEVIQVYLETIKSGIFRPKKELVAFDKVEIKKQKEKLVEIKVYKQNLTFYDVTTNKFVTETGNYKLNISKNVDDVIHAFDINLEGNKTFEVTYHEPWKLYKKENFSKLFNHDLPPKNIIYKKPFDLSTPLFALKGTFMGRRVVNYIIKEATKQISDSKQSWMRQIVENSLLEMPLRSLASFGSSVLNFEMVEGIADLASNKLLKGIKKIKRGQKDLKHEWKNQPKN</sequence>
<feature type="domain" description="Fibronectin type III-like" evidence="5">
    <location>
        <begin position="561"/>
        <end position="631"/>
    </location>
</feature>
<comment type="similarity">
    <text evidence="1 4">Belongs to the glycosyl hydrolase 3 family.</text>
</comment>
<keyword evidence="4 6" id="KW-0326">Glycosidase</keyword>
<dbReference type="SUPFAM" id="SSF52279">
    <property type="entry name" value="Beta-D-glucan exohydrolase, C-terminal domain"/>
    <property type="match status" value="1"/>
</dbReference>
<evidence type="ECO:0000256" key="4">
    <source>
        <dbReference type="RuleBase" id="RU361161"/>
    </source>
</evidence>
<name>A0A449BJ27_9MOLU</name>
<dbReference type="PANTHER" id="PTHR42715:SF10">
    <property type="entry name" value="BETA-GLUCOSIDASE"/>
    <property type="match status" value="1"/>
</dbReference>
<evidence type="ECO:0000256" key="2">
    <source>
        <dbReference type="ARBA" id="ARBA00022801"/>
    </source>
</evidence>
<keyword evidence="3" id="KW-0119">Carbohydrate metabolism</keyword>
<dbReference type="EMBL" id="LR215050">
    <property type="protein sequence ID" value="VEU82442.1"/>
    <property type="molecule type" value="Genomic_DNA"/>
</dbReference>
<proteinExistence type="inferred from homology"/>
<accession>A0A449BJ27</accession>
<evidence type="ECO:0000313" key="7">
    <source>
        <dbReference type="Proteomes" id="UP000290909"/>
    </source>
</evidence>
<keyword evidence="7" id="KW-1185">Reference proteome</keyword>
<dbReference type="GO" id="GO:0005975">
    <property type="term" value="P:carbohydrate metabolic process"/>
    <property type="evidence" value="ECO:0007669"/>
    <property type="project" value="InterPro"/>
</dbReference>
<reference evidence="6 7" key="1">
    <citation type="submission" date="2019-01" db="EMBL/GenBank/DDBJ databases">
        <authorList>
            <consortium name="Pathogen Informatics"/>
        </authorList>
    </citation>
    <scope>NUCLEOTIDE SEQUENCE [LARGE SCALE GENOMIC DNA]</scope>
    <source>
        <strain evidence="6 7">NCTC10172</strain>
    </source>
</reference>
<dbReference type="InterPro" id="IPR019800">
    <property type="entry name" value="Glyco_hydro_3_AS"/>
</dbReference>
<dbReference type="GO" id="GO:0008422">
    <property type="term" value="F:beta-glucosidase activity"/>
    <property type="evidence" value="ECO:0007669"/>
    <property type="project" value="UniProtKB-EC"/>
</dbReference>
<dbReference type="InterPro" id="IPR001764">
    <property type="entry name" value="Glyco_hydro_3_N"/>
</dbReference>
<dbReference type="InterPro" id="IPR026891">
    <property type="entry name" value="Fn3-like"/>
</dbReference>
<dbReference type="Gene3D" id="3.20.20.300">
    <property type="entry name" value="Glycoside hydrolase, family 3, N-terminal domain"/>
    <property type="match status" value="1"/>
</dbReference>
<dbReference type="InterPro" id="IPR002772">
    <property type="entry name" value="Glyco_hydro_3_C"/>
</dbReference>
<evidence type="ECO:0000259" key="5">
    <source>
        <dbReference type="SMART" id="SM01217"/>
    </source>
</evidence>
<dbReference type="EC" id="3.2.1.21" evidence="6"/>
<dbReference type="SUPFAM" id="SSF51445">
    <property type="entry name" value="(Trans)glycosidases"/>
    <property type="match status" value="1"/>
</dbReference>